<name>A0AAE1GQ27_9NEOP</name>
<dbReference type="AlphaFoldDB" id="A0AAE1GQ27"/>
<accession>A0AAE1GQ27</accession>
<proteinExistence type="predicted"/>
<evidence type="ECO:0000313" key="3">
    <source>
        <dbReference type="Proteomes" id="UP001219518"/>
    </source>
</evidence>
<feature type="signal peptide" evidence="1">
    <location>
        <begin position="1"/>
        <end position="17"/>
    </location>
</feature>
<dbReference type="PROSITE" id="PS51257">
    <property type="entry name" value="PROKAR_LIPOPROTEIN"/>
    <property type="match status" value="1"/>
</dbReference>
<dbReference type="EMBL" id="JAHWGI010000005">
    <property type="protein sequence ID" value="KAK3907299.1"/>
    <property type="molecule type" value="Genomic_DNA"/>
</dbReference>
<feature type="chain" id="PRO_5042168813" evidence="1">
    <location>
        <begin position="18"/>
        <end position="205"/>
    </location>
</feature>
<organism evidence="2 3">
    <name type="scientific">Frankliniella fusca</name>
    <dbReference type="NCBI Taxonomy" id="407009"/>
    <lineage>
        <taxon>Eukaryota</taxon>
        <taxon>Metazoa</taxon>
        <taxon>Ecdysozoa</taxon>
        <taxon>Arthropoda</taxon>
        <taxon>Hexapoda</taxon>
        <taxon>Insecta</taxon>
        <taxon>Pterygota</taxon>
        <taxon>Neoptera</taxon>
        <taxon>Paraneoptera</taxon>
        <taxon>Thysanoptera</taxon>
        <taxon>Terebrantia</taxon>
        <taxon>Thripoidea</taxon>
        <taxon>Thripidae</taxon>
        <taxon>Frankliniella</taxon>
    </lineage>
</organism>
<reference evidence="2" key="1">
    <citation type="submission" date="2021-07" db="EMBL/GenBank/DDBJ databases">
        <authorList>
            <person name="Catto M.A."/>
            <person name="Jacobson A."/>
            <person name="Kennedy G."/>
            <person name="Labadie P."/>
            <person name="Hunt B.G."/>
            <person name="Srinivasan R."/>
        </authorList>
    </citation>
    <scope>NUCLEOTIDE SEQUENCE</scope>
    <source>
        <strain evidence="2">PL_HMW_Pooled</strain>
        <tissue evidence="2">Head</tissue>
    </source>
</reference>
<evidence type="ECO:0000256" key="1">
    <source>
        <dbReference type="SAM" id="SignalP"/>
    </source>
</evidence>
<keyword evidence="1" id="KW-0732">Signal</keyword>
<dbReference type="Proteomes" id="UP001219518">
    <property type="component" value="Unassembled WGS sequence"/>
</dbReference>
<sequence length="205" mass="22118">MALKFVILALAVGACAAELSKVNRQELKSRVEACTAGVPGKGSQGSFFEGYTPVDECINAATDSVTNPNNNEPNKVITSLPLCLKNANVKAKDVAPVTSCLQTSLPKPFTFIDGNNDYATLDNLWHMFALEDCLGSDSQLKACKNLQYDNFARHASVDDVISNLAECLKTTNAPATVLSCFSSEVKDPAVKARAVKYMADNHLYY</sequence>
<gene>
    <name evidence="2" type="ORF">KUF71_018127</name>
</gene>
<protein>
    <submittedName>
        <fullName evidence="2">Hydroxamate-type ferrichrome siderophore peptide synthetase</fullName>
    </submittedName>
</protein>
<keyword evidence="3" id="KW-1185">Reference proteome</keyword>
<reference evidence="2" key="2">
    <citation type="journal article" date="2023" name="BMC Genomics">
        <title>Pest status, molecular evolution, and epigenetic factors derived from the genome assembly of Frankliniella fusca, a thysanopteran phytovirus vector.</title>
        <authorList>
            <person name="Catto M.A."/>
            <person name="Labadie P.E."/>
            <person name="Jacobson A.L."/>
            <person name="Kennedy G.G."/>
            <person name="Srinivasan R."/>
            <person name="Hunt B.G."/>
        </authorList>
    </citation>
    <scope>NUCLEOTIDE SEQUENCE</scope>
    <source>
        <strain evidence="2">PL_HMW_Pooled</strain>
    </source>
</reference>
<comment type="caution">
    <text evidence="2">The sequence shown here is derived from an EMBL/GenBank/DDBJ whole genome shotgun (WGS) entry which is preliminary data.</text>
</comment>
<evidence type="ECO:0000313" key="2">
    <source>
        <dbReference type="EMBL" id="KAK3907299.1"/>
    </source>
</evidence>